<feature type="transmembrane region" description="Helical" evidence="8">
    <location>
        <begin position="36"/>
        <end position="54"/>
    </location>
</feature>
<comment type="subcellular location">
    <subcellularLocation>
        <location evidence="1">Membrane</location>
        <topology evidence="1">Multi-pass membrane protein</topology>
    </subcellularLocation>
</comment>
<keyword evidence="4" id="KW-0309">Germination</keyword>
<dbReference type="AlphaFoldDB" id="A0A5S5BZC6"/>
<evidence type="ECO:0000256" key="7">
    <source>
        <dbReference type="ARBA" id="ARBA00023136"/>
    </source>
</evidence>
<dbReference type="EMBL" id="VNHS01000008">
    <property type="protein sequence ID" value="TYP72407.1"/>
    <property type="molecule type" value="Genomic_DNA"/>
</dbReference>
<evidence type="ECO:0000256" key="5">
    <source>
        <dbReference type="ARBA" id="ARBA00022692"/>
    </source>
</evidence>
<evidence type="ECO:0000313" key="10">
    <source>
        <dbReference type="Proteomes" id="UP000323257"/>
    </source>
</evidence>
<dbReference type="GO" id="GO:0009847">
    <property type="term" value="P:spore germination"/>
    <property type="evidence" value="ECO:0007669"/>
    <property type="project" value="InterPro"/>
</dbReference>
<feature type="transmembrane region" description="Helical" evidence="8">
    <location>
        <begin position="333"/>
        <end position="354"/>
    </location>
</feature>
<protein>
    <submittedName>
        <fullName evidence="9">Spore germination protein KB</fullName>
    </submittedName>
</protein>
<organism evidence="9 10">
    <name type="scientific">Paenibacillus methanolicus</name>
    <dbReference type="NCBI Taxonomy" id="582686"/>
    <lineage>
        <taxon>Bacteria</taxon>
        <taxon>Bacillati</taxon>
        <taxon>Bacillota</taxon>
        <taxon>Bacilli</taxon>
        <taxon>Bacillales</taxon>
        <taxon>Paenibacillaceae</taxon>
        <taxon>Paenibacillus</taxon>
    </lineage>
</organism>
<comment type="caution">
    <text evidence="9">The sequence shown here is derived from an EMBL/GenBank/DDBJ whole genome shotgun (WGS) entry which is preliminary data.</text>
</comment>
<keyword evidence="3" id="KW-0813">Transport</keyword>
<evidence type="ECO:0000313" key="9">
    <source>
        <dbReference type="EMBL" id="TYP72407.1"/>
    </source>
</evidence>
<dbReference type="PANTHER" id="PTHR34975">
    <property type="entry name" value="SPORE GERMINATION PROTEIN A2"/>
    <property type="match status" value="1"/>
</dbReference>
<dbReference type="Proteomes" id="UP000323257">
    <property type="component" value="Unassembled WGS sequence"/>
</dbReference>
<accession>A0A5S5BZC6</accession>
<gene>
    <name evidence="9" type="ORF">BCM02_10861</name>
</gene>
<dbReference type="GO" id="GO:0016020">
    <property type="term" value="C:membrane"/>
    <property type="evidence" value="ECO:0007669"/>
    <property type="project" value="UniProtKB-SubCell"/>
</dbReference>
<keyword evidence="7 8" id="KW-0472">Membrane</keyword>
<evidence type="ECO:0000256" key="6">
    <source>
        <dbReference type="ARBA" id="ARBA00022989"/>
    </source>
</evidence>
<feature type="transmembrane region" description="Helical" evidence="8">
    <location>
        <begin position="216"/>
        <end position="238"/>
    </location>
</feature>
<reference evidence="9 10" key="1">
    <citation type="submission" date="2019-07" db="EMBL/GenBank/DDBJ databases">
        <title>Genomic Encyclopedia of Type Strains, Phase III (KMG-III): the genomes of soil and plant-associated and newly described type strains.</title>
        <authorList>
            <person name="Whitman W."/>
        </authorList>
    </citation>
    <scope>NUCLEOTIDE SEQUENCE [LARGE SCALE GENOMIC DNA]</scope>
    <source>
        <strain evidence="9 10">BL24</strain>
    </source>
</reference>
<evidence type="ECO:0000256" key="1">
    <source>
        <dbReference type="ARBA" id="ARBA00004141"/>
    </source>
</evidence>
<dbReference type="InterPro" id="IPR004761">
    <property type="entry name" value="Spore_GerAB"/>
</dbReference>
<evidence type="ECO:0000256" key="8">
    <source>
        <dbReference type="SAM" id="Phobius"/>
    </source>
</evidence>
<feature type="transmembrane region" description="Helical" evidence="8">
    <location>
        <begin position="179"/>
        <end position="204"/>
    </location>
</feature>
<dbReference type="PANTHER" id="PTHR34975:SF2">
    <property type="entry name" value="SPORE GERMINATION PROTEIN A2"/>
    <property type="match status" value="1"/>
</dbReference>
<feature type="transmembrane region" description="Helical" evidence="8">
    <location>
        <begin position="66"/>
        <end position="91"/>
    </location>
</feature>
<feature type="transmembrane region" description="Helical" evidence="8">
    <location>
        <begin position="142"/>
        <end position="159"/>
    </location>
</feature>
<dbReference type="NCBIfam" id="TIGR00912">
    <property type="entry name" value="2A0309"/>
    <property type="match status" value="1"/>
</dbReference>
<keyword evidence="6 8" id="KW-1133">Transmembrane helix</keyword>
<keyword evidence="5 8" id="KW-0812">Transmembrane</keyword>
<evidence type="ECO:0000256" key="3">
    <source>
        <dbReference type="ARBA" id="ARBA00022448"/>
    </source>
</evidence>
<evidence type="ECO:0000256" key="4">
    <source>
        <dbReference type="ARBA" id="ARBA00022544"/>
    </source>
</evidence>
<feature type="transmembrane region" description="Helical" evidence="8">
    <location>
        <begin position="111"/>
        <end position="130"/>
    </location>
</feature>
<keyword evidence="10" id="KW-1185">Reference proteome</keyword>
<comment type="similarity">
    <text evidence="2">Belongs to the amino acid-polyamine-organocation (APC) superfamily. Spore germination protein (SGP) (TC 2.A.3.9) family.</text>
</comment>
<evidence type="ECO:0000256" key="2">
    <source>
        <dbReference type="ARBA" id="ARBA00007998"/>
    </source>
</evidence>
<sequence length="369" mass="40747">MRMSLTPWQTFCLLFIFQLGTTIVFGFAGGAKQDAWLAALISTLIGCGVVWCIAKVYEQHPKHNWVAILKLTFGSWVGHLLAMLYILALIYEAGRILRDLGELMTTFLLPRTPIGFSMFLVLVLVVYAANAGIERMARLAEVSIWFIFIFLLLLLALLLSSGVNNFGWLLPMATDWKHIAVTVFPLGLTTTFGETIVFAMMWTLTVGPKDFRRSALFSSLAVGLVFILLDLIAVGTLGPQMFSRALYPLLSTFQLIRVADFIDNLDPAVVSIFITGGMFKVFAYAYAACAGIAAQWHIRDHRAIVVPVGTMILLTAIYTAKSISSHIFVGLKWVPWVIELPLFVMLPIVVLAIGTVKKQLQSSQPGGKP</sequence>
<feature type="transmembrane region" description="Helical" evidence="8">
    <location>
        <begin position="268"/>
        <end position="292"/>
    </location>
</feature>
<name>A0A5S5BZC6_9BACL</name>
<dbReference type="Pfam" id="PF03845">
    <property type="entry name" value="Spore_permease"/>
    <property type="match status" value="1"/>
</dbReference>
<feature type="transmembrane region" description="Helical" evidence="8">
    <location>
        <begin position="304"/>
        <end position="321"/>
    </location>
</feature>
<proteinExistence type="inferred from homology"/>